<evidence type="ECO:0000256" key="7">
    <source>
        <dbReference type="ARBA" id="ARBA00023136"/>
    </source>
</evidence>
<dbReference type="Pfam" id="PF03845">
    <property type="entry name" value="Spore_permease"/>
    <property type="match status" value="1"/>
</dbReference>
<dbReference type="EMBL" id="CP045272">
    <property type="protein sequence ID" value="QJX77675.1"/>
    <property type="molecule type" value="Genomic_DNA"/>
</dbReference>
<dbReference type="InterPro" id="IPR004761">
    <property type="entry name" value="Spore_GerAB"/>
</dbReference>
<keyword evidence="4" id="KW-0309">Germination</keyword>
<gene>
    <name evidence="9" type="ORF">FDZ14_16330</name>
</gene>
<evidence type="ECO:0000256" key="3">
    <source>
        <dbReference type="ARBA" id="ARBA00022448"/>
    </source>
</evidence>
<dbReference type="PIRSF" id="PIRSF006060">
    <property type="entry name" value="AA_transporter"/>
    <property type="match status" value="1"/>
</dbReference>
<dbReference type="NCBIfam" id="TIGR00912">
    <property type="entry name" value="2A0309"/>
    <property type="match status" value="1"/>
</dbReference>
<sequence>MMKGNGLLEMINSKDRITTPQTTIIITNFILGTGILTLPRAAAEKVKTPDVWLTVILGGIITMIAGVIMVKLSQRFPEKTFYQYSQEIVGKWIGKLFSFLMIVYFLALGGFHARSLAEVTGYLLLEGTPKWAIIMPFMWASLYLIRGGINPIARIFEIILPITVILFLLVAFMSIKIFEVDNLRPVLGSGITPVLKGIRTTALAFTGPEFMLLILAFMKEPNKAVKAVLVGTAIPLLLYVITVVMVIGAFSVDGVVTRTWPTLDLIRSYELTGLIFERFDSLLLVVWIMQMFTSFNVNHYAASLGLSQLLKKNIHPFMYGVLPVIYLISMIPRNINDVFKLGDMVGNAALILFGFLPALLLVISKIKGRKYETSL</sequence>
<feature type="transmembrane region" description="Helical" evidence="8">
    <location>
        <begin position="198"/>
        <end position="217"/>
    </location>
</feature>
<reference evidence="9 10" key="1">
    <citation type="submission" date="2019-10" db="EMBL/GenBank/DDBJ databases">
        <title>Complete genome sequences for adaption low water activity.</title>
        <authorList>
            <person name="Zhao L."/>
            <person name="Zhong J."/>
        </authorList>
    </citation>
    <scope>NUCLEOTIDE SEQUENCE [LARGE SCALE GENOMIC DNA]</scope>
    <source>
        <strain evidence="9 10">FDU301</strain>
    </source>
</reference>
<proteinExistence type="inferred from homology"/>
<evidence type="ECO:0000256" key="6">
    <source>
        <dbReference type="ARBA" id="ARBA00022989"/>
    </source>
</evidence>
<keyword evidence="6 8" id="KW-1133">Transmembrane helix</keyword>
<feature type="transmembrane region" description="Helical" evidence="8">
    <location>
        <begin position="131"/>
        <end position="149"/>
    </location>
</feature>
<dbReference type="PANTHER" id="PTHR34975">
    <property type="entry name" value="SPORE GERMINATION PROTEIN A2"/>
    <property type="match status" value="1"/>
</dbReference>
<feature type="transmembrane region" description="Helical" evidence="8">
    <location>
        <begin position="21"/>
        <end position="39"/>
    </location>
</feature>
<evidence type="ECO:0000313" key="9">
    <source>
        <dbReference type="EMBL" id="QJX77675.1"/>
    </source>
</evidence>
<feature type="transmembrane region" description="Helical" evidence="8">
    <location>
        <begin position="314"/>
        <end position="332"/>
    </location>
</feature>
<accession>A0A6M6E228</accession>
<feature type="transmembrane region" description="Helical" evidence="8">
    <location>
        <begin position="281"/>
        <end position="302"/>
    </location>
</feature>
<evidence type="ECO:0000313" key="10">
    <source>
        <dbReference type="Proteomes" id="UP000501076"/>
    </source>
</evidence>
<feature type="transmembrane region" description="Helical" evidence="8">
    <location>
        <begin position="158"/>
        <end position="178"/>
    </location>
</feature>
<evidence type="ECO:0000256" key="4">
    <source>
        <dbReference type="ARBA" id="ARBA00022544"/>
    </source>
</evidence>
<feature type="transmembrane region" description="Helical" evidence="8">
    <location>
        <begin position="344"/>
        <end position="363"/>
    </location>
</feature>
<evidence type="ECO:0000256" key="2">
    <source>
        <dbReference type="ARBA" id="ARBA00007998"/>
    </source>
</evidence>
<dbReference type="AlphaFoldDB" id="A0A6M6E228"/>
<feature type="transmembrane region" description="Helical" evidence="8">
    <location>
        <begin position="92"/>
        <end position="111"/>
    </location>
</feature>
<dbReference type="Proteomes" id="UP000501076">
    <property type="component" value="Chromosome"/>
</dbReference>
<dbReference type="Gene3D" id="1.20.1740.10">
    <property type="entry name" value="Amino acid/polyamine transporter I"/>
    <property type="match status" value="1"/>
</dbReference>
<feature type="transmembrane region" description="Helical" evidence="8">
    <location>
        <begin position="51"/>
        <end position="72"/>
    </location>
</feature>
<name>A0A6M6E228_PRIMG</name>
<dbReference type="GO" id="GO:0016020">
    <property type="term" value="C:membrane"/>
    <property type="evidence" value="ECO:0007669"/>
    <property type="project" value="UniProtKB-SubCell"/>
</dbReference>
<evidence type="ECO:0000256" key="8">
    <source>
        <dbReference type="SAM" id="Phobius"/>
    </source>
</evidence>
<dbReference type="RefSeq" id="WP_080967598.1">
    <property type="nucleotide sequence ID" value="NZ_CP045272.1"/>
</dbReference>
<feature type="transmembrane region" description="Helical" evidence="8">
    <location>
        <begin position="229"/>
        <end position="252"/>
    </location>
</feature>
<comment type="similarity">
    <text evidence="2">Belongs to the amino acid-polyamine-organocation (APC) superfamily. Spore germination protein (SGP) (TC 2.A.3.9) family.</text>
</comment>
<keyword evidence="3" id="KW-0813">Transport</keyword>
<dbReference type="PANTHER" id="PTHR34975:SF2">
    <property type="entry name" value="SPORE GERMINATION PROTEIN A2"/>
    <property type="match status" value="1"/>
</dbReference>
<comment type="subcellular location">
    <subcellularLocation>
        <location evidence="1">Membrane</location>
        <topology evidence="1">Multi-pass membrane protein</topology>
    </subcellularLocation>
</comment>
<keyword evidence="7 8" id="KW-0472">Membrane</keyword>
<keyword evidence="5 8" id="KW-0812">Transmembrane</keyword>
<evidence type="ECO:0000256" key="5">
    <source>
        <dbReference type="ARBA" id="ARBA00022692"/>
    </source>
</evidence>
<evidence type="ECO:0000256" key="1">
    <source>
        <dbReference type="ARBA" id="ARBA00004141"/>
    </source>
</evidence>
<protein>
    <submittedName>
        <fullName evidence="9">GerAB/ArcD/ProY family transporter</fullName>
    </submittedName>
</protein>
<dbReference type="GO" id="GO:0009847">
    <property type="term" value="P:spore germination"/>
    <property type="evidence" value="ECO:0007669"/>
    <property type="project" value="InterPro"/>
</dbReference>
<organism evidence="9 10">
    <name type="scientific">Priestia megaterium</name>
    <name type="common">Bacillus megaterium</name>
    <dbReference type="NCBI Taxonomy" id="1404"/>
    <lineage>
        <taxon>Bacteria</taxon>
        <taxon>Bacillati</taxon>
        <taxon>Bacillota</taxon>
        <taxon>Bacilli</taxon>
        <taxon>Bacillales</taxon>
        <taxon>Bacillaceae</taxon>
        <taxon>Priestia</taxon>
    </lineage>
</organism>